<dbReference type="Gramene" id="RZC75514">
    <property type="protein sequence ID" value="RZC75514"/>
    <property type="gene ID" value="C5167_050992"/>
</dbReference>
<dbReference type="GO" id="GO:0005524">
    <property type="term" value="F:ATP binding"/>
    <property type="evidence" value="ECO:0007669"/>
    <property type="project" value="UniProtKB-KW"/>
</dbReference>
<evidence type="ECO:0000313" key="9">
    <source>
        <dbReference type="EMBL" id="RZC75514.1"/>
    </source>
</evidence>
<evidence type="ECO:0000256" key="2">
    <source>
        <dbReference type="ARBA" id="ARBA00022801"/>
    </source>
</evidence>
<dbReference type="PANTHER" id="PTHR10887:SF522">
    <property type="entry name" value="P-LOOP CONTAINING NUCLEOSIDE TRIPHOSPHATE HYDROLASES SUPERFAMILY PROTEIN"/>
    <property type="match status" value="1"/>
</dbReference>
<dbReference type="InterPro" id="IPR047187">
    <property type="entry name" value="SF1_C_Upf1"/>
</dbReference>
<dbReference type="InterPro" id="IPR027417">
    <property type="entry name" value="P-loop_NTPase"/>
</dbReference>
<dbReference type="FunFam" id="3.40.50.300:FF:000326">
    <property type="entry name" value="P-loop containing nucleoside triphosphate hydrolase"/>
    <property type="match status" value="1"/>
</dbReference>
<dbReference type="EMBL" id="CM010722">
    <property type="protein sequence ID" value="RZC75514.1"/>
    <property type="molecule type" value="Genomic_DNA"/>
</dbReference>
<dbReference type="InterPro" id="IPR045055">
    <property type="entry name" value="DNA2/NAM7-like"/>
</dbReference>
<evidence type="ECO:0000256" key="5">
    <source>
        <dbReference type="SAM" id="MobiDB-lite"/>
    </source>
</evidence>
<evidence type="ECO:0000256" key="4">
    <source>
        <dbReference type="ARBA" id="ARBA00022840"/>
    </source>
</evidence>
<dbReference type="PANTHER" id="PTHR10887">
    <property type="entry name" value="DNA2/NAM7 HELICASE FAMILY"/>
    <property type="match status" value="1"/>
</dbReference>
<dbReference type="Pfam" id="PF13086">
    <property type="entry name" value="AAA_11"/>
    <property type="match status" value="1"/>
</dbReference>
<organism evidence="9 10">
    <name type="scientific">Papaver somniferum</name>
    <name type="common">Opium poppy</name>
    <dbReference type="NCBI Taxonomy" id="3469"/>
    <lineage>
        <taxon>Eukaryota</taxon>
        <taxon>Viridiplantae</taxon>
        <taxon>Streptophyta</taxon>
        <taxon>Embryophyta</taxon>
        <taxon>Tracheophyta</taxon>
        <taxon>Spermatophyta</taxon>
        <taxon>Magnoliopsida</taxon>
        <taxon>Ranunculales</taxon>
        <taxon>Papaveraceae</taxon>
        <taxon>Papaveroideae</taxon>
        <taxon>Papaver</taxon>
    </lineage>
</organism>
<keyword evidence="10" id="KW-1185">Reference proteome</keyword>
<keyword evidence="3" id="KW-0347">Helicase</keyword>
<feature type="domain" description="DUF6469" evidence="8">
    <location>
        <begin position="112"/>
        <end position="205"/>
    </location>
</feature>
<keyword evidence="1" id="KW-0547">Nucleotide-binding</keyword>
<evidence type="ECO:0000256" key="3">
    <source>
        <dbReference type="ARBA" id="ARBA00022806"/>
    </source>
</evidence>
<evidence type="ECO:0000259" key="7">
    <source>
        <dbReference type="Pfam" id="PF13087"/>
    </source>
</evidence>
<dbReference type="InterPro" id="IPR041677">
    <property type="entry name" value="DNA2/NAM7_AAA_11"/>
</dbReference>
<dbReference type="Gene3D" id="3.40.50.300">
    <property type="entry name" value="P-loop containing nucleotide triphosphate hydrolases"/>
    <property type="match status" value="2"/>
</dbReference>
<dbReference type="CDD" id="cd18808">
    <property type="entry name" value="SF1_C_Upf1"/>
    <property type="match status" value="1"/>
</dbReference>
<keyword evidence="2" id="KW-0378">Hydrolase</keyword>
<dbReference type="Pfam" id="PF13087">
    <property type="entry name" value="AAA_12"/>
    <property type="match status" value="1"/>
</dbReference>
<proteinExistence type="predicted"/>
<name>A0A4Y7KQ66_PAPSO</name>
<sequence length="1087" mass="122986">MSSSSKKDGNEKRDSLVDQVFSWSLHDIFNHNLYKDKVNKIPKTFSSVNQYLDSYRYPLLEETHADFLSNMMNLYKAPKCKILSVEKHKHYKPPRNFIYTMLLDHMGEDGTPDKNVYKPQGSDIIAFSDVRPERVKDFVRVSYIPAMILGVDDEEIPYLVKVLTSKPIIVEDENGEENLINDPLFAVYLINMTTNLRIWRALHPSGARNENIIKEALRANSQAEVDCNICSQEAELVLSKGLQSFNLNESQFGAVLRSIATSSCSHKNSVKLIWGPPGTGKTKTIGILLWALLKMKCKALTCAPTNTAVVEVTRRLMSIVGETLESNNYGLGDIVLFGNDKRMNIDARGDLGDVFLDYRSKILWDCLNPRTGWGVQLKSMICLLEEAYQQFLVYGENKKLEKEKDVSCKMEQMEEIEEETVGLSVTVGQSGESSTGEEAVNEEFSEFLLKRFSLIEKDMRFSIESISSHMPTSFISVTMVNKMYTTLDLLKFFRVSLVKDSYSNQELKKVFSDSEIKDCSSKTTSVLLLRKSRVECLEVLRFLEEFKFPNFHDVGSIKEFCLQKACLIFCTASSSAKLSTIKELKLVIIDEAAQLKECESAIPLQLTYVRHAILIGDERQLPAMVQSKISEKAEFGRSLFERLVSLGQNKHLLNIQYRMHPSISVFPNVEFYNKQILDAPTVKGRTYTRNLLQGRMYGPFSFIDVSYGKEEFNDMHSCRNPVEVAVISAIIENLYKASIANNNKVSVGVISPYKAQVFALIDKLGNRFEAHSNFSVSVRSVDGFQGAEEDVIIMSTVRSNGNGSVGFLSNHQRTNVALTRARYCLWVVGNGQTLMNSDSVWRKLVQSSKDRGCFFRVDDDKMLSKAVIDSLIELNQLEDLLNMDSLLFKGAKWKVIFGDGFWSSLSGIKSVEFRKNLVSLLMKLSSGWRQRSQKEKELKTNDGDVAQLLQRNQINGRLNLLWTTDIVKEKSNYIQVLKILDILPSAEIPPRLAKSLDAIFQSYTVQKMCRCKHKRLEGVLEVPMSWEISPDDTIGAGTNYEDLSAALASLNLAKEHIPKSHGSRGQSSRASKPRGFRNKATSKQEWH</sequence>
<dbReference type="STRING" id="3469.A0A4Y7KQ66"/>
<dbReference type="Pfam" id="PF20073">
    <property type="entry name" value="DUF6469"/>
    <property type="match status" value="1"/>
</dbReference>
<dbReference type="InterPro" id="IPR045529">
    <property type="entry name" value="DUF6469"/>
</dbReference>
<dbReference type="Proteomes" id="UP000316621">
    <property type="component" value="Chromosome 8"/>
</dbReference>
<evidence type="ECO:0000259" key="8">
    <source>
        <dbReference type="Pfam" id="PF20073"/>
    </source>
</evidence>
<evidence type="ECO:0000313" key="10">
    <source>
        <dbReference type="Proteomes" id="UP000316621"/>
    </source>
</evidence>
<dbReference type="SUPFAM" id="SSF52540">
    <property type="entry name" value="P-loop containing nucleoside triphosphate hydrolases"/>
    <property type="match status" value="1"/>
</dbReference>
<gene>
    <name evidence="9" type="ORF">C5167_050992</name>
</gene>
<feature type="region of interest" description="Disordered" evidence="5">
    <location>
        <begin position="1057"/>
        <end position="1087"/>
    </location>
</feature>
<dbReference type="AlphaFoldDB" id="A0A4Y7KQ66"/>
<accession>A0A4Y7KQ66</accession>
<dbReference type="GO" id="GO:0004386">
    <property type="term" value="F:helicase activity"/>
    <property type="evidence" value="ECO:0007669"/>
    <property type="project" value="UniProtKB-KW"/>
</dbReference>
<dbReference type="InterPro" id="IPR041679">
    <property type="entry name" value="DNA2/NAM7-like_C"/>
</dbReference>
<feature type="domain" description="DNA2/NAM7 helicase-like C-terminal" evidence="7">
    <location>
        <begin position="636"/>
        <end position="831"/>
    </location>
</feature>
<dbReference type="OMA" id="IWSIDME"/>
<reference evidence="9 10" key="1">
    <citation type="journal article" date="2018" name="Science">
        <title>The opium poppy genome and morphinan production.</title>
        <authorList>
            <person name="Guo L."/>
            <person name="Winzer T."/>
            <person name="Yang X."/>
            <person name="Li Y."/>
            <person name="Ning Z."/>
            <person name="He Z."/>
            <person name="Teodor R."/>
            <person name="Lu Y."/>
            <person name="Bowser T.A."/>
            <person name="Graham I.A."/>
            <person name="Ye K."/>
        </authorList>
    </citation>
    <scope>NUCLEOTIDE SEQUENCE [LARGE SCALE GENOMIC DNA]</scope>
    <source>
        <strain evidence="10">cv. HN1</strain>
        <tissue evidence="9">Leaves</tissue>
    </source>
</reference>
<dbReference type="GO" id="GO:0016787">
    <property type="term" value="F:hydrolase activity"/>
    <property type="evidence" value="ECO:0007669"/>
    <property type="project" value="UniProtKB-KW"/>
</dbReference>
<evidence type="ECO:0000256" key="1">
    <source>
        <dbReference type="ARBA" id="ARBA00022741"/>
    </source>
</evidence>
<feature type="domain" description="DNA2/NAM7 helicase helicase" evidence="6">
    <location>
        <begin position="246"/>
        <end position="628"/>
    </location>
</feature>
<dbReference type="GO" id="GO:0005694">
    <property type="term" value="C:chromosome"/>
    <property type="evidence" value="ECO:0007669"/>
    <property type="project" value="UniProtKB-ARBA"/>
</dbReference>
<evidence type="ECO:0000259" key="6">
    <source>
        <dbReference type="Pfam" id="PF13086"/>
    </source>
</evidence>
<protein>
    <submittedName>
        <fullName evidence="9">Uncharacterized protein</fullName>
    </submittedName>
</protein>
<feature type="non-terminal residue" evidence="9">
    <location>
        <position position="1087"/>
    </location>
</feature>
<keyword evidence="4" id="KW-0067">ATP-binding</keyword>